<comment type="caution">
    <text evidence="2">The sequence shown here is derived from an EMBL/GenBank/DDBJ whole genome shotgun (WGS) entry which is preliminary data.</text>
</comment>
<dbReference type="EMBL" id="JAACLJ010000003">
    <property type="protein sequence ID" value="KAF4589373.1"/>
    <property type="molecule type" value="Genomic_DNA"/>
</dbReference>
<feature type="compositionally biased region" description="Basic and acidic residues" evidence="1">
    <location>
        <begin position="385"/>
        <end position="399"/>
    </location>
</feature>
<feature type="region of interest" description="Disordered" evidence="1">
    <location>
        <begin position="219"/>
        <end position="242"/>
    </location>
</feature>
<evidence type="ECO:0000313" key="3">
    <source>
        <dbReference type="Proteomes" id="UP000562929"/>
    </source>
</evidence>
<feature type="compositionally biased region" description="Polar residues" evidence="1">
    <location>
        <begin position="357"/>
        <end position="366"/>
    </location>
</feature>
<keyword evidence="3" id="KW-1185">Reference proteome</keyword>
<reference evidence="2 3" key="1">
    <citation type="journal article" date="2020" name="G3 (Bethesda)">
        <title>Genetic Underpinnings of Host Manipulation by Ophiocordyceps as Revealed by Comparative Transcriptomics.</title>
        <authorList>
            <person name="Will I."/>
            <person name="Das B."/>
            <person name="Trinh T."/>
            <person name="Brachmann A."/>
            <person name="Ohm R.A."/>
            <person name="de Bekker C."/>
        </authorList>
    </citation>
    <scope>NUCLEOTIDE SEQUENCE [LARGE SCALE GENOMIC DNA]</scope>
    <source>
        <strain evidence="2 3">EC05</strain>
    </source>
</reference>
<dbReference type="OrthoDB" id="5408296at2759"/>
<dbReference type="AlphaFoldDB" id="A0A8H4Q7V8"/>
<evidence type="ECO:0000256" key="1">
    <source>
        <dbReference type="SAM" id="MobiDB-lite"/>
    </source>
</evidence>
<sequence>MTTRPGEENLTTAFGDIHYHYLPPEIKPQHHRFDRRSYVYLFKDVDNARCRLEIVNNPGTEYQDAFTGYFDQTHLHYSTWNHQCRVSVTIPESLDLNEWHLPTYDLRNENIYNYKLQSLDIYFSTHQDAVIFVDHVNCAFARASGDERASLQQLAVMSPLVQKLERAAGADNQYEYGSSDMPATSRPERTTAAFLDASANVLPPPVPKIEYQPVAYNPAAPTAPETIRHRDKTPPPDDDPVNSLAVAVAQDLHATSPNSSSLPSTHLGAYAVMGLGFANKQERGIQRTGATAAPSGPAYFFGARPGSITGEIPAKSSPAGPASTAITAPQQPVPQPTPPGTGSGAAPPPPGAFGQQYQSCQVSQDYSIHKQVYQPAESEMQQEYQSKKESRGKFEEHAGRLERGVSGILKKFEKKFG</sequence>
<feature type="compositionally biased region" description="Basic and acidic residues" evidence="1">
    <location>
        <begin position="226"/>
        <end position="235"/>
    </location>
</feature>
<feature type="region of interest" description="Disordered" evidence="1">
    <location>
        <begin position="309"/>
        <end position="399"/>
    </location>
</feature>
<evidence type="ECO:0000313" key="2">
    <source>
        <dbReference type="EMBL" id="KAF4589373.1"/>
    </source>
</evidence>
<name>A0A8H4Q7V8_9HYPO</name>
<proteinExistence type="predicted"/>
<gene>
    <name evidence="2" type="ORF">GQ602_003262</name>
</gene>
<accession>A0A8H4Q7V8</accession>
<dbReference type="Proteomes" id="UP000562929">
    <property type="component" value="Unassembled WGS sequence"/>
</dbReference>
<organism evidence="2 3">
    <name type="scientific">Ophiocordyceps camponoti-floridani</name>
    <dbReference type="NCBI Taxonomy" id="2030778"/>
    <lineage>
        <taxon>Eukaryota</taxon>
        <taxon>Fungi</taxon>
        <taxon>Dikarya</taxon>
        <taxon>Ascomycota</taxon>
        <taxon>Pezizomycotina</taxon>
        <taxon>Sordariomycetes</taxon>
        <taxon>Hypocreomycetidae</taxon>
        <taxon>Hypocreales</taxon>
        <taxon>Ophiocordycipitaceae</taxon>
        <taxon>Ophiocordyceps</taxon>
    </lineage>
</organism>
<protein>
    <submittedName>
        <fullName evidence="2">RNA recognition motif-containing protein</fullName>
    </submittedName>
</protein>